<feature type="binding site" evidence="3">
    <location>
        <begin position="275"/>
        <end position="282"/>
    </location>
    <ligand>
        <name>ATP</name>
        <dbReference type="ChEBI" id="CHEBI:30616"/>
    </ligand>
</feature>
<sequence length="521" mass="56850">MLCKLPFLAIIAGCANIVVSENIEFKLFAYGKLASSGLQMFYGDGQAYVGGTPSFVKESVNISLSMSEGDSKFVAKPNTTMPSWSSGPKMYIDLTEGAARPVRFAYDNETLPSGASSVGFGLYGGWAYHKKTNGTIEMKFLATPTNETGIYLVKWNNAATKARDDIPISLRTQLPPRRPRAEANLTIRVCARIRPLSEEEGFPSALFPQSIGNGVVDVHDLYNHPRGKPILKSFQYEVDCLFPPTSTTAELYSELASDLIPYAWDGGIGTLFAYGQTGSGKTFTISGLQQLVAETIWDGGLDSNREVYLAIIDLAGNAAFDLLSDRKPISLLEDAAGVTQMVGANEHQIKDKHEMKSLIDQANSFRKTAPTLKNDASSRSHAICRIRIRQPDTNTDGFLYMVDLAGSESARDVAVHGPDRMRETREINVSLSVLKDCIRGKAQADTQLASGKMTSRSKLPYIPFRQSALTRVLKHVFDPASTRPCKTVVIACVNPSLADVGSSKNTLRFAELLRPQLVKGI</sequence>
<comment type="similarity">
    <text evidence="3">Belongs to the TRAFAC class myosin-kinesin ATPase superfamily. Kinesin family.</text>
</comment>
<evidence type="ECO:0000313" key="6">
    <source>
        <dbReference type="EMBL" id="USP77440.1"/>
    </source>
</evidence>
<keyword evidence="7" id="KW-1185">Reference proteome</keyword>
<feature type="chain" id="PRO_5040380407" evidence="4">
    <location>
        <begin position="21"/>
        <end position="521"/>
    </location>
</feature>
<keyword evidence="6" id="KW-0378">Hydrolase</keyword>
<dbReference type="EMBL" id="CP089276">
    <property type="protein sequence ID" value="USP77440.1"/>
    <property type="molecule type" value="Genomic_DNA"/>
</dbReference>
<dbReference type="GO" id="GO:0003777">
    <property type="term" value="F:microtubule motor activity"/>
    <property type="evidence" value="ECO:0007669"/>
    <property type="project" value="InterPro"/>
</dbReference>
<dbReference type="InterPro" id="IPR036961">
    <property type="entry name" value="Kinesin_motor_dom_sf"/>
</dbReference>
<dbReference type="GO" id="GO:0007018">
    <property type="term" value="P:microtubule-based movement"/>
    <property type="evidence" value="ECO:0007669"/>
    <property type="project" value="InterPro"/>
</dbReference>
<dbReference type="SMART" id="SM00129">
    <property type="entry name" value="KISc"/>
    <property type="match status" value="1"/>
</dbReference>
<name>A0A9Q9DSY0_CURCL</name>
<reference evidence="6" key="1">
    <citation type="submission" date="2021-12" db="EMBL/GenBank/DDBJ databases">
        <title>Curvularia clavata genome.</title>
        <authorList>
            <person name="Cao Y."/>
        </authorList>
    </citation>
    <scope>NUCLEOTIDE SEQUENCE</scope>
    <source>
        <strain evidence="6">Yc1106</strain>
    </source>
</reference>
<feature type="domain" description="Kinesin motor" evidence="5">
    <location>
        <begin position="186"/>
        <end position="516"/>
    </location>
</feature>
<dbReference type="GO" id="GO:0005524">
    <property type="term" value="F:ATP binding"/>
    <property type="evidence" value="ECO:0007669"/>
    <property type="project" value="UniProtKB-UniRule"/>
</dbReference>
<evidence type="ECO:0000256" key="4">
    <source>
        <dbReference type="SAM" id="SignalP"/>
    </source>
</evidence>
<keyword evidence="3" id="KW-0067">ATP-binding</keyword>
<accession>A0A9Q9DSY0</accession>
<proteinExistence type="inferred from homology"/>
<dbReference type="VEuPathDB" id="FungiDB:yc1106_04714"/>
<dbReference type="InterPro" id="IPR001752">
    <property type="entry name" value="Kinesin_motor_dom"/>
</dbReference>
<organism evidence="6 7">
    <name type="scientific">Curvularia clavata</name>
    <dbReference type="NCBI Taxonomy" id="95742"/>
    <lineage>
        <taxon>Eukaryota</taxon>
        <taxon>Fungi</taxon>
        <taxon>Dikarya</taxon>
        <taxon>Ascomycota</taxon>
        <taxon>Pezizomycotina</taxon>
        <taxon>Dothideomycetes</taxon>
        <taxon>Pleosporomycetidae</taxon>
        <taxon>Pleosporales</taxon>
        <taxon>Pleosporineae</taxon>
        <taxon>Pleosporaceae</taxon>
        <taxon>Curvularia</taxon>
    </lineage>
</organism>
<evidence type="ECO:0000256" key="3">
    <source>
        <dbReference type="PROSITE-ProRule" id="PRU00283"/>
    </source>
</evidence>
<dbReference type="PANTHER" id="PTHR47968">
    <property type="entry name" value="CENTROMERE PROTEIN E"/>
    <property type="match status" value="1"/>
</dbReference>
<dbReference type="AlphaFoldDB" id="A0A9Q9DSY0"/>
<gene>
    <name evidence="6" type="ORF">yc1106_04714</name>
</gene>
<dbReference type="InterPro" id="IPR027417">
    <property type="entry name" value="P-loop_NTPase"/>
</dbReference>
<dbReference type="InterPro" id="IPR027640">
    <property type="entry name" value="Kinesin-like_fam"/>
</dbReference>
<keyword evidence="4" id="KW-0732">Signal</keyword>
<dbReference type="PRINTS" id="PR00380">
    <property type="entry name" value="KINESINHEAVY"/>
</dbReference>
<dbReference type="OrthoDB" id="3176171at2759"/>
<dbReference type="PROSITE" id="PS50067">
    <property type="entry name" value="KINESIN_MOTOR_2"/>
    <property type="match status" value="1"/>
</dbReference>
<evidence type="ECO:0000256" key="2">
    <source>
        <dbReference type="ARBA" id="ARBA00023175"/>
    </source>
</evidence>
<dbReference type="GO" id="GO:0016787">
    <property type="term" value="F:hydrolase activity"/>
    <property type="evidence" value="ECO:0007669"/>
    <property type="project" value="UniProtKB-KW"/>
</dbReference>
<keyword evidence="3" id="KW-0547">Nucleotide-binding</keyword>
<dbReference type="Proteomes" id="UP001056012">
    <property type="component" value="Chromosome 3"/>
</dbReference>
<dbReference type="Pfam" id="PF00225">
    <property type="entry name" value="Kinesin"/>
    <property type="match status" value="1"/>
</dbReference>
<dbReference type="Gene3D" id="3.40.850.10">
    <property type="entry name" value="Kinesin motor domain"/>
    <property type="match status" value="1"/>
</dbReference>
<protein>
    <submittedName>
        <fullName evidence="6">P-loop containing nucleoside triphosphate hydrolase protein</fullName>
    </submittedName>
</protein>
<evidence type="ECO:0000259" key="5">
    <source>
        <dbReference type="PROSITE" id="PS50067"/>
    </source>
</evidence>
<dbReference type="SUPFAM" id="SSF52540">
    <property type="entry name" value="P-loop containing nucleoside triphosphate hydrolases"/>
    <property type="match status" value="1"/>
</dbReference>
<dbReference type="PANTHER" id="PTHR47968:SF75">
    <property type="entry name" value="CENTROMERE-ASSOCIATED PROTEIN E"/>
    <property type="match status" value="1"/>
</dbReference>
<keyword evidence="1" id="KW-0175">Coiled coil</keyword>
<feature type="signal peptide" evidence="4">
    <location>
        <begin position="1"/>
        <end position="20"/>
    </location>
</feature>
<evidence type="ECO:0000313" key="7">
    <source>
        <dbReference type="Proteomes" id="UP001056012"/>
    </source>
</evidence>
<keyword evidence="2 3" id="KW-0505">Motor protein</keyword>
<evidence type="ECO:0000256" key="1">
    <source>
        <dbReference type="ARBA" id="ARBA00023054"/>
    </source>
</evidence>
<dbReference type="GO" id="GO:0008017">
    <property type="term" value="F:microtubule binding"/>
    <property type="evidence" value="ECO:0007669"/>
    <property type="project" value="InterPro"/>
</dbReference>